<dbReference type="SUPFAM" id="SSF55166">
    <property type="entry name" value="Hedgehog/DD-peptidase"/>
    <property type="match status" value="1"/>
</dbReference>
<dbReference type="EMBL" id="BAABBR010000001">
    <property type="protein sequence ID" value="GAA4032623.1"/>
    <property type="molecule type" value="Genomic_DNA"/>
</dbReference>
<name>A0ABP7TX74_9SPHN</name>
<keyword evidence="4" id="KW-1185">Reference proteome</keyword>
<proteinExistence type="predicted"/>
<evidence type="ECO:0000313" key="4">
    <source>
        <dbReference type="Proteomes" id="UP001424459"/>
    </source>
</evidence>
<feature type="compositionally biased region" description="Low complexity" evidence="1">
    <location>
        <begin position="247"/>
        <end position="264"/>
    </location>
</feature>
<keyword evidence="2" id="KW-0732">Signal</keyword>
<evidence type="ECO:0000256" key="2">
    <source>
        <dbReference type="SAM" id="SignalP"/>
    </source>
</evidence>
<evidence type="ECO:0008006" key="5">
    <source>
        <dbReference type="Google" id="ProtNLM"/>
    </source>
</evidence>
<evidence type="ECO:0000313" key="3">
    <source>
        <dbReference type="EMBL" id="GAA4032623.1"/>
    </source>
</evidence>
<dbReference type="InterPro" id="IPR009045">
    <property type="entry name" value="Zn_M74/Hedgehog-like"/>
</dbReference>
<dbReference type="RefSeq" id="WP_344695964.1">
    <property type="nucleotide sequence ID" value="NZ_BAABBR010000001.1"/>
</dbReference>
<accession>A0ABP7TX74</accession>
<gene>
    <name evidence="3" type="ORF">GCM10022281_10350</name>
</gene>
<protein>
    <recommendedName>
        <fullName evidence="5">Peptidase M15A C-terminal domain-containing protein</fullName>
    </recommendedName>
</protein>
<organism evidence="3 4">
    <name type="scientific">Sphingomonas rosea</name>
    <dbReference type="NCBI Taxonomy" id="335605"/>
    <lineage>
        <taxon>Bacteria</taxon>
        <taxon>Pseudomonadati</taxon>
        <taxon>Pseudomonadota</taxon>
        <taxon>Alphaproteobacteria</taxon>
        <taxon>Sphingomonadales</taxon>
        <taxon>Sphingomonadaceae</taxon>
        <taxon>Sphingomonas</taxon>
    </lineage>
</organism>
<reference evidence="4" key="1">
    <citation type="journal article" date="2019" name="Int. J. Syst. Evol. Microbiol.">
        <title>The Global Catalogue of Microorganisms (GCM) 10K type strain sequencing project: providing services to taxonomists for standard genome sequencing and annotation.</title>
        <authorList>
            <consortium name="The Broad Institute Genomics Platform"/>
            <consortium name="The Broad Institute Genome Sequencing Center for Infectious Disease"/>
            <person name="Wu L."/>
            <person name="Ma J."/>
        </authorList>
    </citation>
    <scope>NUCLEOTIDE SEQUENCE [LARGE SCALE GENOMIC DNA]</scope>
    <source>
        <strain evidence="4">JCM 17564</strain>
    </source>
</reference>
<sequence>MRFVAFTLAASLLAVPATAQAPVAPALSLWNPAADYVEAGQDEPGYRRWIAQGPWRAGAVTQFHQYLTNSGVAFIAPTWQLLRTASDWRRCGAEPFEIPPTDEWPNIVNTLRYVRDHVVPRVGPVEPVSVFRNAGLNRCAGGAPESVHRSMSAIDFVPLAPIGREDMIHRLCAEHQVEGPRYNAGLGFYTKMRFHIDSWKYRTWGRDDSGHIACPKVEQPVPVLAKAPQPATSGAASALVFRTPPAATAATPVSTATTVSTGTGDPLAPLPDGSAGR</sequence>
<feature type="chain" id="PRO_5046534626" description="Peptidase M15A C-terminal domain-containing protein" evidence="2">
    <location>
        <begin position="20"/>
        <end position="277"/>
    </location>
</feature>
<dbReference type="Gene3D" id="3.30.1380.10">
    <property type="match status" value="1"/>
</dbReference>
<evidence type="ECO:0000256" key="1">
    <source>
        <dbReference type="SAM" id="MobiDB-lite"/>
    </source>
</evidence>
<feature type="region of interest" description="Disordered" evidence="1">
    <location>
        <begin position="247"/>
        <end position="277"/>
    </location>
</feature>
<comment type="caution">
    <text evidence="3">The sequence shown here is derived from an EMBL/GenBank/DDBJ whole genome shotgun (WGS) entry which is preliminary data.</text>
</comment>
<feature type="signal peptide" evidence="2">
    <location>
        <begin position="1"/>
        <end position="19"/>
    </location>
</feature>
<dbReference type="Proteomes" id="UP001424459">
    <property type="component" value="Unassembled WGS sequence"/>
</dbReference>